<dbReference type="EMBL" id="VNHS01000014">
    <property type="protein sequence ID" value="TYP69622.1"/>
    <property type="molecule type" value="Genomic_DNA"/>
</dbReference>
<keyword evidence="1" id="KW-0732">Signal</keyword>
<evidence type="ECO:0000313" key="3">
    <source>
        <dbReference type="Proteomes" id="UP000323257"/>
    </source>
</evidence>
<feature type="signal peptide" evidence="1">
    <location>
        <begin position="1"/>
        <end position="26"/>
    </location>
</feature>
<gene>
    <name evidence="2" type="ORF">BCM02_114139</name>
</gene>
<dbReference type="AlphaFoldDB" id="A0A5S5BTU6"/>
<reference evidence="2 3" key="1">
    <citation type="submission" date="2019-07" db="EMBL/GenBank/DDBJ databases">
        <title>Genomic Encyclopedia of Type Strains, Phase III (KMG-III): the genomes of soil and plant-associated and newly described type strains.</title>
        <authorList>
            <person name="Whitman W."/>
        </authorList>
    </citation>
    <scope>NUCLEOTIDE SEQUENCE [LARGE SCALE GENOMIC DNA]</scope>
    <source>
        <strain evidence="2 3">BL24</strain>
    </source>
</reference>
<keyword evidence="3" id="KW-1185">Reference proteome</keyword>
<sequence>MVSKVKAGIVSLSAVVVLSFGLSVYAADQHTYVVKGVNTTSATSGKINGAGQYGRIDAGLAQGQNGRVSLIKSKSLWPDSTEYSIDLNSSTTYKAVDYWLEGGGTLFYLKATGDTDDEVRGNLWNYK</sequence>
<protein>
    <submittedName>
        <fullName evidence="2">Uncharacterized protein</fullName>
    </submittedName>
</protein>
<comment type="caution">
    <text evidence="2">The sequence shown here is derived from an EMBL/GenBank/DDBJ whole genome shotgun (WGS) entry which is preliminary data.</text>
</comment>
<organism evidence="2 3">
    <name type="scientific">Paenibacillus methanolicus</name>
    <dbReference type="NCBI Taxonomy" id="582686"/>
    <lineage>
        <taxon>Bacteria</taxon>
        <taxon>Bacillati</taxon>
        <taxon>Bacillota</taxon>
        <taxon>Bacilli</taxon>
        <taxon>Bacillales</taxon>
        <taxon>Paenibacillaceae</taxon>
        <taxon>Paenibacillus</taxon>
    </lineage>
</organism>
<dbReference type="Proteomes" id="UP000323257">
    <property type="component" value="Unassembled WGS sequence"/>
</dbReference>
<accession>A0A5S5BTU6</accession>
<feature type="chain" id="PRO_5024282523" evidence="1">
    <location>
        <begin position="27"/>
        <end position="127"/>
    </location>
</feature>
<dbReference type="OrthoDB" id="9945507at2"/>
<evidence type="ECO:0000256" key="1">
    <source>
        <dbReference type="SAM" id="SignalP"/>
    </source>
</evidence>
<evidence type="ECO:0000313" key="2">
    <source>
        <dbReference type="EMBL" id="TYP69622.1"/>
    </source>
</evidence>
<proteinExistence type="predicted"/>
<dbReference type="RefSeq" id="WP_148933003.1">
    <property type="nucleotide sequence ID" value="NZ_VNHS01000014.1"/>
</dbReference>
<name>A0A5S5BTU6_9BACL</name>